<evidence type="ECO:0000313" key="1">
    <source>
        <dbReference type="EMBL" id="MPN21329.1"/>
    </source>
</evidence>
<accession>A0A645G699</accession>
<organism evidence="1">
    <name type="scientific">bioreactor metagenome</name>
    <dbReference type="NCBI Taxonomy" id="1076179"/>
    <lineage>
        <taxon>unclassified sequences</taxon>
        <taxon>metagenomes</taxon>
        <taxon>ecological metagenomes</taxon>
    </lineage>
</organism>
<dbReference type="EMBL" id="VSSQ01069291">
    <property type="protein sequence ID" value="MPN21329.1"/>
    <property type="molecule type" value="Genomic_DNA"/>
</dbReference>
<comment type="caution">
    <text evidence="1">The sequence shown here is derived from an EMBL/GenBank/DDBJ whole genome shotgun (WGS) entry which is preliminary data.</text>
</comment>
<sequence length="156" mass="17590">MAKEDTLAFQLQKLHGRLLRAEVAVSGDLLQRNVRKHVPDALRIPPAVPQMENALRPLPLQSGEHMLHVAMGIGEYQYLHKVPSFGFDADSIPPAVQFGNRICFSSGKKRALPLRAGRRARILIPSCMKRRNMVEFCGTEARNFCIVIFSLIWTEL</sequence>
<proteinExistence type="predicted"/>
<reference evidence="1" key="1">
    <citation type="submission" date="2019-08" db="EMBL/GenBank/DDBJ databases">
        <authorList>
            <person name="Kucharzyk K."/>
            <person name="Murdoch R.W."/>
            <person name="Higgins S."/>
            <person name="Loffler F."/>
        </authorList>
    </citation>
    <scope>NUCLEOTIDE SEQUENCE</scope>
</reference>
<name>A0A645G699_9ZZZZ</name>
<protein>
    <submittedName>
        <fullName evidence="1">Uncharacterized protein</fullName>
    </submittedName>
</protein>
<gene>
    <name evidence="1" type="ORF">SDC9_168708</name>
</gene>
<dbReference type="AlphaFoldDB" id="A0A645G699"/>